<dbReference type="Gene3D" id="1.10.1740.10">
    <property type="match status" value="1"/>
</dbReference>
<dbReference type="AlphaFoldDB" id="D6MLX4"/>
<dbReference type="Pfam" id="PF13354">
    <property type="entry name" value="Beta-lactamase2"/>
    <property type="match status" value="1"/>
</dbReference>
<dbReference type="Pfam" id="PF08281">
    <property type="entry name" value="Sigma70_r4_2"/>
    <property type="match status" value="1"/>
</dbReference>
<feature type="domain" description="Beta-lactamase class A catalytic" evidence="3">
    <location>
        <begin position="358"/>
        <end position="577"/>
    </location>
</feature>
<dbReference type="NCBIfam" id="NF033103">
    <property type="entry name" value="bla_class_A"/>
    <property type="match status" value="1"/>
</dbReference>
<dbReference type="GO" id="GO:0003677">
    <property type="term" value="F:DNA binding"/>
    <property type="evidence" value="ECO:0007669"/>
    <property type="project" value="InterPro"/>
</dbReference>
<dbReference type="Pfam" id="PF04542">
    <property type="entry name" value="Sigma70_r2"/>
    <property type="match status" value="1"/>
</dbReference>
<dbReference type="InterPro" id="IPR007627">
    <property type="entry name" value="RNA_pol_sigma70_r2"/>
</dbReference>
<dbReference type="EMBL" id="GQ244490">
    <property type="protein sequence ID" value="ACS83714.1"/>
    <property type="molecule type" value="Genomic_DNA"/>
</dbReference>
<accession>D6MLX4</accession>
<evidence type="ECO:0000313" key="4">
    <source>
        <dbReference type="EMBL" id="ACS83714.1"/>
    </source>
</evidence>
<gene>
    <name evidence="4" type="primary">cft2</name>
    <name evidence="4" type="ORF">WISOIL_0025</name>
</gene>
<evidence type="ECO:0000259" key="2">
    <source>
        <dbReference type="Pfam" id="PF08281"/>
    </source>
</evidence>
<evidence type="ECO:0000259" key="1">
    <source>
        <dbReference type="Pfam" id="PF04542"/>
    </source>
</evidence>
<dbReference type="InterPro" id="IPR000871">
    <property type="entry name" value="Beta-lactam_class-A"/>
</dbReference>
<dbReference type="GO" id="GO:0030655">
    <property type="term" value="P:beta-lactam antibiotic catabolic process"/>
    <property type="evidence" value="ECO:0007669"/>
    <property type="project" value="InterPro"/>
</dbReference>
<dbReference type="GO" id="GO:0016987">
    <property type="term" value="F:sigma factor activity"/>
    <property type="evidence" value="ECO:0007669"/>
    <property type="project" value="InterPro"/>
</dbReference>
<feature type="domain" description="RNA polymerase sigma factor 70 region 4 type 2" evidence="2">
    <location>
        <begin position="160"/>
        <end position="210"/>
    </location>
</feature>
<dbReference type="PRINTS" id="PR00118">
    <property type="entry name" value="BLACTAMASEA"/>
</dbReference>
<reference evidence="4" key="1">
    <citation type="journal article" date="2010" name="Appl. Environ. Microbiol.">
        <title>Metagenomics Reveals Antibiotic Resistance Genes Encoding Predicted Bifunctional Proteins in Apple Orchard Soil.</title>
        <authorList>
            <person name="Donato J.J."/>
            <person name="Moe L.A."/>
            <person name="Converse B.J."/>
            <person name="Smart K.D."/>
            <person name="Berklein F.C."/>
            <person name="McManus P.S."/>
            <person name="Handelsman J."/>
        </authorList>
    </citation>
    <scope>NUCLEOTIDE SEQUENCE</scope>
</reference>
<dbReference type="NCBIfam" id="TIGR02937">
    <property type="entry name" value="sigma70-ECF"/>
    <property type="match status" value="1"/>
</dbReference>
<dbReference type="PANTHER" id="PTHR35333:SF3">
    <property type="entry name" value="BETA-LACTAMASE-TYPE TRANSPEPTIDASE FOLD CONTAINING PROTEIN"/>
    <property type="match status" value="1"/>
</dbReference>
<dbReference type="InterPro" id="IPR036388">
    <property type="entry name" value="WH-like_DNA-bd_sf"/>
</dbReference>
<dbReference type="GO" id="GO:0006352">
    <property type="term" value="P:DNA-templated transcription initiation"/>
    <property type="evidence" value="ECO:0007669"/>
    <property type="project" value="InterPro"/>
</dbReference>
<sequence length="606" mass="65077">MHQWPAKSVNMRIENTSASALPTLREELVQLADDDYQAHNDEDLFYDAAKGDTDAFGELVRRNYGIVYAVGLARLGQRDEAEDLAQEVFLRAFLLLDRLDDPAKFPHWLTRIARNLSVDWQRRGTRAKRLVSMVPMTGLELPASTTDARDAASLSEQNAALQTALDGLAPPQREIILLHYMEGLSHGEIALRLAVARSTVSRQIARAVDAMRGFVDANLKESTAQLRPRKGAAGRTLSILVAVTTLSAKSRNSLAAQANFPIPGNAVPSQEAVQLWNEIKSLFWSGARRLLFKTAMAVGAVGVIVPLGYWYCESPAQAVQNATPQASPGAAPSPGGPKTADLSQRLAEIARRAGGQVGVSVMNIENGDSADFNGDEPRSLYSVFKFPVAVAVLKDVETGKLKLDQKVAVKKSDLSGTAPSSSNRWQNMPVTYTVQQLLEFAMIESDNTAVDKLLTLVGGPSTVTKQIQSLGISGIEMAADSREAAKLADHPNTGSANAIVRLLAGLQKGEVLKPAERTVLWDMMQRATTGVKRLRAGLPARTVLMHKTGTGPNDSGTNDVGIINLPDGKGHLAIAVLINKSTLSSASQEQVIAAIAAAAWDAMTQQ</sequence>
<dbReference type="GO" id="GO:0046677">
    <property type="term" value="P:response to antibiotic"/>
    <property type="evidence" value="ECO:0007669"/>
    <property type="project" value="InterPro"/>
</dbReference>
<protein>
    <submittedName>
        <fullName evidence="4">Cft2</fullName>
    </submittedName>
</protein>
<name>D6MLX4_9BACT</name>
<dbReference type="SUPFAM" id="SSF88946">
    <property type="entry name" value="Sigma2 domain of RNA polymerase sigma factors"/>
    <property type="match status" value="1"/>
</dbReference>
<feature type="domain" description="RNA polymerase sigma-70 region 2" evidence="1">
    <location>
        <begin position="59"/>
        <end position="126"/>
    </location>
</feature>
<organism evidence="4">
    <name type="scientific">uncultured bacterium AOCefta2</name>
    <dbReference type="NCBI Taxonomy" id="654977"/>
    <lineage>
        <taxon>Bacteria</taxon>
        <taxon>environmental samples</taxon>
    </lineage>
</organism>
<dbReference type="Gene3D" id="3.40.710.10">
    <property type="entry name" value="DD-peptidase/beta-lactamase superfamily"/>
    <property type="match status" value="1"/>
</dbReference>
<dbReference type="InterPro" id="IPR013249">
    <property type="entry name" value="RNA_pol_sigma70_r4_t2"/>
</dbReference>
<evidence type="ECO:0000259" key="3">
    <source>
        <dbReference type="Pfam" id="PF13354"/>
    </source>
</evidence>
<dbReference type="GO" id="GO:0008800">
    <property type="term" value="F:beta-lactamase activity"/>
    <property type="evidence" value="ECO:0007669"/>
    <property type="project" value="InterPro"/>
</dbReference>
<dbReference type="InterPro" id="IPR014284">
    <property type="entry name" value="RNA_pol_sigma-70_dom"/>
</dbReference>
<dbReference type="InterPro" id="IPR013324">
    <property type="entry name" value="RNA_pol_sigma_r3/r4-like"/>
</dbReference>
<dbReference type="Gene3D" id="1.10.10.10">
    <property type="entry name" value="Winged helix-like DNA-binding domain superfamily/Winged helix DNA-binding domain"/>
    <property type="match status" value="1"/>
</dbReference>
<dbReference type="SUPFAM" id="SSF88659">
    <property type="entry name" value="Sigma3 and sigma4 domains of RNA polymerase sigma factors"/>
    <property type="match status" value="1"/>
</dbReference>
<dbReference type="InterPro" id="IPR012338">
    <property type="entry name" value="Beta-lactam/transpept-like"/>
</dbReference>
<dbReference type="InterPro" id="IPR013325">
    <property type="entry name" value="RNA_pol_sigma_r2"/>
</dbReference>
<dbReference type="PANTHER" id="PTHR35333">
    <property type="entry name" value="BETA-LACTAMASE"/>
    <property type="match status" value="1"/>
</dbReference>
<dbReference type="InterPro" id="IPR045155">
    <property type="entry name" value="Beta-lactam_cat"/>
</dbReference>
<dbReference type="CDD" id="cd06171">
    <property type="entry name" value="Sigma70_r4"/>
    <property type="match status" value="1"/>
</dbReference>
<dbReference type="SUPFAM" id="SSF56601">
    <property type="entry name" value="beta-lactamase/transpeptidase-like"/>
    <property type="match status" value="1"/>
</dbReference>
<proteinExistence type="predicted"/>